<evidence type="ECO:0000256" key="6">
    <source>
        <dbReference type="ARBA" id="ARBA00023136"/>
    </source>
</evidence>
<evidence type="ECO:0000256" key="7">
    <source>
        <dbReference type="RuleBase" id="RU363058"/>
    </source>
</evidence>
<evidence type="ECO:0000256" key="3">
    <source>
        <dbReference type="ARBA" id="ARBA00022592"/>
    </source>
</evidence>
<comment type="function">
    <text evidence="7">Sodium-phosphate symporter.</text>
</comment>
<accession>A0AAW1RXJ5</accession>
<comment type="caution">
    <text evidence="8">The sequence shown here is derived from an EMBL/GenBank/DDBJ whole genome shotgun (WGS) entry which is preliminary data.</text>
</comment>
<dbReference type="PANTHER" id="PTHR11101">
    <property type="entry name" value="PHOSPHATE TRANSPORTER"/>
    <property type="match status" value="1"/>
</dbReference>
<sequence>MVFAQYTWVMGLSIVAAFASAFGIGANDVANAFASSVASRALTMLQAVFVAGLFEFLGAILLGASVTDTIKNSIAKTSAFSTAPALLLYGMFCALCTSAIWDNLACHLGLAVSTTHTIIGSIIGMAVAINGFDAVLWSANQDAFPYIKGVVPVFLSWVCSPLCAAILVSIVYGILVRLLVLRSKNPFKRAVMVVPWLIGLTFFVIVIFVIQTGNKNKTWAVAYPLWKSILISVGIAIFFFLLTQFVAMPVWTARINRAYAQMQRDMHTATMADAKTMSDVKDDDLTTTHDHLKMHTANGDEESPAVAAATVAANPADHQTMREETDYLFIEKVFNAIAHGMSRTLDVTGLRALGRFLARLPFIKLFMIGSTYQIHNVHKEGHKDYNADMVTIQARAEAFDWRTERLFSYAQICSACVMSFAHGANDVANAMGPFAAIYTIWQTSSVASKSNVPIWILVVGGAGIVCGLALYGHKIMRVLGCEVAQLTCARGFAVELSTATVVMVASYSGLPVSTTQTVTGAIVAVGCFEGLRGVNWKMALKIFIGWVLTLLVTAFLCAGLTSLAVYAPNKPGVYDTVYVTGRLNSLVNNVVREVNGTNRVLPAPNTTLTATLNSINSTLTSYSKGKVKLPRKEMDLFSRAFTVYNQTTSVTI</sequence>
<keyword evidence="9" id="KW-1185">Reference proteome</keyword>
<protein>
    <recommendedName>
        <fullName evidence="7">Phosphate transporter</fullName>
    </recommendedName>
</protein>
<evidence type="ECO:0000256" key="4">
    <source>
        <dbReference type="ARBA" id="ARBA00022692"/>
    </source>
</evidence>
<evidence type="ECO:0000313" key="9">
    <source>
        <dbReference type="Proteomes" id="UP001438707"/>
    </source>
</evidence>
<organism evidence="8 9">
    <name type="scientific">Apatococcus lobatus</name>
    <dbReference type="NCBI Taxonomy" id="904363"/>
    <lineage>
        <taxon>Eukaryota</taxon>
        <taxon>Viridiplantae</taxon>
        <taxon>Chlorophyta</taxon>
        <taxon>core chlorophytes</taxon>
        <taxon>Trebouxiophyceae</taxon>
        <taxon>Chlorellales</taxon>
        <taxon>Chlorellaceae</taxon>
        <taxon>Apatococcus</taxon>
    </lineage>
</organism>
<dbReference type="GO" id="GO:0035435">
    <property type="term" value="P:phosphate ion transmembrane transport"/>
    <property type="evidence" value="ECO:0007669"/>
    <property type="project" value="TreeGrafter"/>
</dbReference>
<evidence type="ECO:0000256" key="1">
    <source>
        <dbReference type="ARBA" id="ARBA00004141"/>
    </source>
</evidence>
<dbReference type="EMBL" id="JALJOS010000005">
    <property type="protein sequence ID" value="KAK9838664.1"/>
    <property type="molecule type" value="Genomic_DNA"/>
</dbReference>
<feature type="transmembrane region" description="Helical" evidence="7">
    <location>
        <begin position="190"/>
        <end position="210"/>
    </location>
</feature>
<dbReference type="Proteomes" id="UP001438707">
    <property type="component" value="Unassembled WGS sequence"/>
</dbReference>
<comment type="subcellular location">
    <subcellularLocation>
        <location evidence="1 7">Membrane</location>
        <topology evidence="1 7">Multi-pass membrane protein</topology>
    </subcellularLocation>
</comment>
<feature type="transmembrane region" description="Helical" evidence="7">
    <location>
        <begin position="108"/>
        <end position="129"/>
    </location>
</feature>
<dbReference type="GO" id="GO:0016020">
    <property type="term" value="C:membrane"/>
    <property type="evidence" value="ECO:0007669"/>
    <property type="project" value="UniProtKB-SubCell"/>
</dbReference>
<dbReference type="Pfam" id="PF01384">
    <property type="entry name" value="PHO4"/>
    <property type="match status" value="1"/>
</dbReference>
<dbReference type="PANTHER" id="PTHR11101:SF96">
    <property type="entry name" value="PHOSPHATE TRANSPORTER"/>
    <property type="match status" value="1"/>
</dbReference>
<comment type="similarity">
    <text evidence="7">Belongs to the inorganic phosphate transporter (PiT) (TC 2.A.20) family.</text>
</comment>
<feature type="transmembrane region" description="Helical" evidence="7">
    <location>
        <begin position="452"/>
        <end position="471"/>
    </location>
</feature>
<dbReference type="AlphaFoldDB" id="A0AAW1RXJ5"/>
<proteinExistence type="inferred from homology"/>
<feature type="transmembrane region" description="Helical" evidence="7">
    <location>
        <begin position="79"/>
        <end position="101"/>
    </location>
</feature>
<dbReference type="InterPro" id="IPR001204">
    <property type="entry name" value="Phos_transporter"/>
</dbReference>
<keyword evidence="3 7" id="KW-0592">Phosphate transport</keyword>
<keyword evidence="4 7" id="KW-0812">Transmembrane</keyword>
<feature type="transmembrane region" description="Helical" evidence="7">
    <location>
        <begin position="47"/>
        <end position="67"/>
    </location>
</feature>
<feature type="transmembrane region" description="Helical" evidence="7">
    <location>
        <begin position="149"/>
        <end position="178"/>
    </location>
</feature>
<gene>
    <name evidence="8" type="ORF">WJX74_000970</name>
</gene>
<feature type="transmembrane region" description="Helical" evidence="7">
    <location>
        <begin position="542"/>
        <end position="567"/>
    </location>
</feature>
<name>A0AAW1RXJ5_9CHLO</name>
<evidence type="ECO:0000256" key="2">
    <source>
        <dbReference type="ARBA" id="ARBA00022448"/>
    </source>
</evidence>
<keyword evidence="5 7" id="KW-1133">Transmembrane helix</keyword>
<reference evidence="8 9" key="1">
    <citation type="journal article" date="2024" name="Nat. Commun.">
        <title>Phylogenomics reveals the evolutionary origins of lichenization in chlorophyte algae.</title>
        <authorList>
            <person name="Puginier C."/>
            <person name="Libourel C."/>
            <person name="Otte J."/>
            <person name="Skaloud P."/>
            <person name="Haon M."/>
            <person name="Grisel S."/>
            <person name="Petersen M."/>
            <person name="Berrin J.G."/>
            <person name="Delaux P.M."/>
            <person name="Dal Grande F."/>
            <person name="Keller J."/>
        </authorList>
    </citation>
    <scope>NUCLEOTIDE SEQUENCE [LARGE SCALE GENOMIC DNA]</scope>
    <source>
        <strain evidence="8 9">SAG 2145</strain>
    </source>
</reference>
<keyword evidence="2 7" id="KW-0813">Transport</keyword>
<feature type="transmembrane region" description="Helical" evidence="7">
    <location>
        <begin position="6"/>
        <end position="26"/>
    </location>
</feature>
<keyword evidence="6 7" id="KW-0472">Membrane</keyword>
<feature type="transmembrane region" description="Helical" evidence="7">
    <location>
        <begin position="230"/>
        <end position="253"/>
    </location>
</feature>
<evidence type="ECO:0000256" key="5">
    <source>
        <dbReference type="ARBA" id="ARBA00022989"/>
    </source>
</evidence>
<evidence type="ECO:0000313" key="8">
    <source>
        <dbReference type="EMBL" id="KAK9838664.1"/>
    </source>
</evidence>
<dbReference type="GO" id="GO:0005315">
    <property type="term" value="F:phosphate transmembrane transporter activity"/>
    <property type="evidence" value="ECO:0007669"/>
    <property type="project" value="InterPro"/>
</dbReference>